<dbReference type="PANTHER" id="PTHR32178">
    <property type="entry name" value="FAM187"/>
    <property type="match status" value="1"/>
</dbReference>
<dbReference type="InterPro" id="IPR039311">
    <property type="entry name" value="FAM187A/B"/>
</dbReference>
<evidence type="ECO:0000256" key="7">
    <source>
        <dbReference type="ARBA" id="ARBA00023180"/>
    </source>
</evidence>
<dbReference type="InterPro" id="IPR003599">
    <property type="entry name" value="Ig_sub"/>
</dbReference>
<evidence type="ECO:0000256" key="5">
    <source>
        <dbReference type="ARBA" id="ARBA00022989"/>
    </source>
</evidence>
<evidence type="ECO:0000256" key="1">
    <source>
        <dbReference type="ARBA" id="ARBA00004479"/>
    </source>
</evidence>
<name>A0A8J1T5E3_OWEFU</name>
<dbReference type="PROSITE" id="PS50835">
    <property type="entry name" value="IG_LIKE"/>
    <property type="match status" value="2"/>
</dbReference>
<organism evidence="8 9">
    <name type="scientific">Owenia fusiformis</name>
    <name type="common">Polychaete worm</name>
    <dbReference type="NCBI Taxonomy" id="6347"/>
    <lineage>
        <taxon>Eukaryota</taxon>
        <taxon>Metazoa</taxon>
        <taxon>Spiralia</taxon>
        <taxon>Lophotrochozoa</taxon>
        <taxon>Annelida</taxon>
        <taxon>Polychaeta</taxon>
        <taxon>Sedentaria</taxon>
        <taxon>Canalipalpata</taxon>
        <taxon>Sabellida</taxon>
        <taxon>Oweniida</taxon>
        <taxon>Oweniidae</taxon>
        <taxon>Owenia</taxon>
    </lineage>
</organism>
<evidence type="ECO:0000256" key="4">
    <source>
        <dbReference type="ARBA" id="ARBA00022729"/>
    </source>
</evidence>
<keyword evidence="3" id="KW-0812">Transmembrane</keyword>
<dbReference type="AlphaFoldDB" id="A0A8J1T5E3"/>
<evidence type="ECO:0000313" key="8">
    <source>
        <dbReference type="EMBL" id="CAH1784530.1"/>
    </source>
</evidence>
<evidence type="ECO:0000256" key="2">
    <source>
        <dbReference type="ARBA" id="ARBA00008727"/>
    </source>
</evidence>
<dbReference type="Gene3D" id="2.60.40.10">
    <property type="entry name" value="Immunoglobulins"/>
    <property type="match status" value="1"/>
</dbReference>
<dbReference type="InterPro" id="IPR036179">
    <property type="entry name" value="Ig-like_dom_sf"/>
</dbReference>
<comment type="caution">
    <text evidence="8">The sequence shown here is derived from an EMBL/GenBank/DDBJ whole genome shotgun (WGS) entry which is preliminary data.</text>
</comment>
<evidence type="ECO:0000256" key="3">
    <source>
        <dbReference type="ARBA" id="ARBA00022692"/>
    </source>
</evidence>
<keyword evidence="6" id="KW-0472">Membrane</keyword>
<evidence type="ECO:0000256" key="6">
    <source>
        <dbReference type="ARBA" id="ARBA00023136"/>
    </source>
</evidence>
<protein>
    <submittedName>
        <fullName evidence="8">Uncharacterized protein</fullName>
    </submittedName>
</protein>
<dbReference type="InterPro" id="IPR013783">
    <property type="entry name" value="Ig-like_fold"/>
</dbReference>
<evidence type="ECO:0000313" key="9">
    <source>
        <dbReference type="Proteomes" id="UP000749559"/>
    </source>
</evidence>
<dbReference type="Pfam" id="PF07686">
    <property type="entry name" value="V-set"/>
    <property type="match status" value="1"/>
</dbReference>
<dbReference type="SMART" id="SM00409">
    <property type="entry name" value="IG"/>
    <property type="match status" value="2"/>
</dbReference>
<sequence>MIFLEIISGVCKAATIVKIEFGDGESSLSSAEHHFEHTPLKAWPYDKTIEEAVNLHFLGSPPVVLSSAENEEAKARMQMNVSKVYSMFHPAMAQFNKRFRRQLGFNGGLPEWIRDDEDCQKTLKQTKQQNSGRPLELASIVKLGETLRLSCHYCGSHDDARNLGMLWYKREHGRARNFEELDLDMHDDEEFNRIYTLPDHTLVIKHFQGGDEGTYNCKSVNGETNFLYRIDAMIEPSIKRFVSLSIPGFLKPSPPHSDRYHGNWETFTKWGRWSQCDVTECGKQGERQRKGLCLVRAVDQNTYVNPRFLDPLLRISYKNGAFCHSSMFKDVPDALERPYEVEVEYCTVECKESNQGNKLNVSSEESFQKVAVQTQLKNKPKPVPTTTIEEHVGEPVKLFCPGVTMDSFVRWTNGSFHIKEGELMQKELGRVQIDPINGLFIRDLKPQDTAMYSCYVNAKLTMMFRVKVKLTPHRREIAAACLYVGLTCAFNFLIFLGVTIIRYKQRMVQIEQPVRHLSKHDHLESWNNSIRSNSYNSNGYYSSKQKPSKLHLTDSLLGVNEENLEEKPELTSYSGDNESYDGYHDDDGYYNSYHDDIEHYNGYNGANH</sequence>
<keyword evidence="9" id="KW-1185">Reference proteome</keyword>
<dbReference type="InterPro" id="IPR013106">
    <property type="entry name" value="Ig_V-set"/>
</dbReference>
<comment type="similarity">
    <text evidence="2">Belongs to the FAM187 family.</text>
</comment>
<proteinExistence type="inferred from homology"/>
<dbReference type="PANTHER" id="PTHR32178:SF6">
    <property type="entry name" value="IG-LIKE DOMAIN-CONTAINING PROTEIN"/>
    <property type="match status" value="1"/>
</dbReference>
<dbReference type="SUPFAM" id="SSF48726">
    <property type="entry name" value="Immunoglobulin"/>
    <property type="match status" value="2"/>
</dbReference>
<dbReference type="EMBL" id="CAIIXF020000005">
    <property type="protein sequence ID" value="CAH1784530.1"/>
    <property type="molecule type" value="Genomic_DNA"/>
</dbReference>
<dbReference type="GO" id="GO:0016020">
    <property type="term" value="C:membrane"/>
    <property type="evidence" value="ECO:0007669"/>
    <property type="project" value="UniProtKB-SubCell"/>
</dbReference>
<keyword evidence="4" id="KW-0732">Signal</keyword>
<comment type="subcellular location">
    <subcellularLocation>
        <location evidence="1">Membrane</location>
        <topology evidence="1">Single-pass type I membrane protein</topology>
    </subcellularLocation>
</comment>
<gene>
    <name evidence="8" type="ORF">OFUS_LOCUS10708</name>
</gene>
<reference evidence="8" key="1">
    <citation type="submission" date="2022-03" db="EMBL/GenBank/DDBJ databases">
        <authorList>
            <person name="Martin C."/>
        </authorList>
    </citation>
    <scope>NUCLEOTIDE SEQUENCE</scope>
</reference>
<keyword evidence="5" id="KW-1133">Transmembrane helix</keyword>
<dbReference type="Proteomes" id="UP000749559">
    <property type="component" value="Unassembled WGS sequence"/>
</dbReference>
<accession>A0A8J1T5E3</accession>
<dbReference type="InterPro" id="IPR007110">
    <property type="entry name" value="Ig-like_dom"/>
</dbReference>
<keyword evidence="7" id="KW-0325">Glycoprotein</keyword>
<dbReference type="OrthoDB" id="6434091at2759"/>